<dbReference type="PATRIC" id="fig|457404.5.peg.3527"/>
<evidence type="ECO:0000313" key="2">
    <source>
        <dbReference type="Proteomes" id="UP000003233"/>
    </source>
</evidence>
<dbReference type="Proteomes" id="UP000003233">
    <property type="component" value="Unassembled WGS sequence"/>
</dbReference>
<dbReference type="BioCyc" id="FSP457404-HMP:GTSQ-3551-MONOMER"/>
<accession>H1PYK3</accession>
<keyword evidence="2" id="KW-1185">Reference proteome</keyword>
<dbReference type="EMBL" id="AGWJ02000035">
    <property type="protein sequence ID" value="EHO77192.1"/>
    <property type="molecule type" value="Genomic_DNA"/>
</dbReference>
<name>H1PYK3_9FUSO</name>
<evidence type="ECO:0000313" key="1">
    <source>
        <dbReference type="EMBL" id="EHO77192.1"/>
    </source>
</evidence>
<organism evidence="1 2">
    <name type="scientific">Fusobacterium ulcerans 12-1B</name>
    <dbReference type="NCBI Taxonomy" id="457404"/>
    <lineage>
        <taxon>Bacteria</taxon>
        <taxon>Fusobacteriati</taxon>
        <taxon>Fusobacteriota</taxon>
        <taxon>Fusobacteriia</taxon>
        <taxon>Fusobacteriales</taxon>
        <taxon>Fusobacteriaceae</taxon>
        <taxon>Fusobacterium</taxon>
    </lineage>
</organism>
<dbReference type="Gene3D" id="3.30.450.90">
    <property type="match status" value="1"/>
</dbReference>
<gene>
    <name evidence="1" type="ORF">HMPREF0402_03496</name>
</gene>
<reference evidence="1 2" key="1">
    <citation type="submission" date="2012-07" db="EMBL/GenBank/DDBJ databases">
        <title>The Genome Sequence of Fusobacterium ulcerans 12_1B.</title>
        <authorList>
            <consortium name="The Broad Institute Genome Sequencing Platform"/>
            <person name="Earl A."/>
            <person name="Ward D."/>
            <person name="Feldgarden M."/>
            <person name="Gevers D."/>
            <person name="Strauss J."/>
            <person name="Ambrose C.E."/>
            <person name="Allen-Vercoe E."/>
            <person name="Walker B."/>
            <person name="Young S.K."/>
            <person name="Zeng Q."/>
            <person name="Gargeya S."/>
            <person name="Fitzgerald M."/>
            <person name="Haas B."/>
            <person name="Abouelleil A."/>
            <person name="Alvarado L."/>
            <person name="Arachchi H.M."/>
            <person name="Berlin A.M."/>
            <person name="Chapman S.B."/>
            <person name="Goldberg J."/>
            <person name="Griggs A."/>
            <person name="Gujja S."/>
            <person name="Hansen M."/>
            <person name="Howarth C."/>
            <person name="Imamovic A."/>
            <person name="Larimer J."/>
            <person name="McCowen C."/>
            <person name="Montmayeur A."/>
            <person name="Murphy C."/>
            <person name="Neiman D."/>
            <person name="Pearson M."/>
            <person name="Priest M."/>
            <person name="Roberts A."/>
            <person name="Saif S."/>
            <person name="Shea T."/>
            <person name="Sisk P."/>
            <person name="Sykes S."/>
            <person name="Wortman J."/>
            <person name="Nusbaum C."/>
            <person name="Birren B."/>
        </authorList>
    </citation>
    <scope>NUCLEOTIDE SEQUENCE [LARGE SCALE GENOMIC DNA]</scope>
    <source>
        <strain evidence="1 2">12_1B</strain>
    </source>
</reference>
<dbReference type="RefSeq" id="WP_008699444.1">
    <property type="nucleotide sequence ID" value="NZ_KE161012.1"/>
</dbReference>
<comment type="caution">
    <text evidence="1">The sequence shown here is derived from an EMBL/GenBank/DDBJ whole genome shotgun (WGS) entry which is preliminary data.</text>
</comment>
<proteinExistence type="predicted"/>
<dbReference type="HOGENOM" id="CLU_2023377_0_0_0"/>
<dbReference type="AlphaFoldDB" id="H1PYK3"/>
<protein>
    <submittedName>
        <fullName evidence="1">Uncharacterized protein</fullName>
    </submittedName>
</protein>
<sequence length="122" mass="13539">MENNNILEAKTILEHELERLGILEYLKDDTVTEIAVNPDNKIYINVLGKGISFTEKYSDPVIAMSIINTLATLDGTVVNELNPIMSTSLPFKNARFEALISPVVDGICFNIINLEAEEENGK</sequence>